<protein>
    <submittedName>
        <fullName evidence="2">Glycosyltransferase</fullName>
        <ecNumber evidence="2">2.4.-.-</ecNumber>
    </submittedName>
</protein>
<dbReference type="RefSeq" id="WP_379288216.1">
    <property type="nucleotide sequence ID" value="NZ_JBHTIU010000035.1"/>
</dbReference>
<comment type="caution">
    <text evidence="2">The sequence shown here is derived from an EMBL/GenBank/DDBJ whole genome shotgun (WGS) entry which is preliminary data.</text>
</comment>
<keyword evidence="3" id="KW-1185">Reference proteome</keyword>
<dbReference type="EC" id="2.4.-.-" evidence="2"/>
<sequence>MRRSPGRAQPRYTAGRMIGYQQGLIEGRHYGRALAVKQQFAAMHQPRLWNKRVLFVTSGKGFPYSPLDEAVAAALRKMTAYCETALPNDPILGIIDRVQPDLVLVLEGMVLPPDVMNTIHSRGIRTALWLTDDPYYTDITGRIAPYYEFVFTLEKSCLPFYQQMGCSRVHYLPLGANPDVFLPRPVHPFRRREISFIGTGYWNRIAFFNQVLPLLHHRNFLLSGWWWHRLRRFRTYRRKIQLGRWMGPQETSEVYCASQIVINLHRAFDDESYNSNSRKIPAVSLNPRTFEIAACGAFQLTDERSDLASFYVPGEEIITYSSPSDFVEKVNYYLSRPEERRDIALRALKRTLHEHTYEQRLNQLFTIIFEQTPG</sequence>
<gene>
    <name evidence="2" type="ORF">ACFQ03_11380</name>
</gene>
<proteinExistence type="predicted"/>
<evidence type="ECO:0000313" key="3">
    <source>
        <dbReference type="Proteomes" id="UP001597120"/>
    </source>
</evidence>
<dbReference type="InterPro" id="IPR055259">
    <property type="entry name" value="YkvP/CgeB_Glyco_trans-like"/>
</dbReference>
<dbReference type="Pfam" id="PF13524">
    <property type="entry name" value="Glyco_trans_1_2"/>
    <property type="match status" value="1"/>
</dbReference>
<feature type="domain" description="Spore protein YkvP/CgeB glycosyl transferase-like" evidence="1">
    <location>
        <begin position="213"/>
        <end position="365"/>
    </location>
</feature>
<dbReference type="EMBL" id="JBHTIU010000035">
    <property type="protein sequence ID" value="MFD0869755.1"/>
    <property type="molecule type" value="Genomic_DNA"/>
</dbReference>
<organism evidence="2 3">
    <name type="scientific">Paenibacillus residui</name>
    <dbReference type="NCBI Taxonomy" id="629724"/>
    <lineage>
        <taxon>Bacteria</taxon>
        <taxon>Bacillati</taxon>
        <taxon>Bacillota</taxon>
        <taxon>Bacilli</taxon>
        <taxon>Bacillales</taxon>
        <taxon>Paenibacillaceae</taxon>
        <taxon>Paenibacillus</taxon>
    </lineage>
</organism>
<name>A0ABW3D9C3_9BACL</name>
<dbReference type="GO" id="GO:0016757">
    <property type="term" value="F:glycosyltransferase activity"/>
    <property type="evidence" value="ECO:0007669"/>
    <property type="project" value="UniProtKB-KW"/>
</dbReference>
<keyword evidence="2" id="KW-0808">Transferase</keyword>
<evidence type="ECO:0000313" key="2">
    <source>
        <dbReference type="EMBL" id="MFD0869755.1"/>
    </source>
</evidence>
<keyword evidence="2" id="KW-0328">Glycosyltransferase</keyword>
<reference evidence="3" key="1">
    <citation type="journal article" date="2019" name="Int. J. Syst. Evol. Microbiol.">
        <title>The Global Catalogue of Microorganisms (GCM) 10K type strain sequencing project: providing services to taxonomists for standard genome sequencing and annotation.</title>
        <authorList>
            <consortium name="The Broad Institute Genomics Platform"/>
            <consortium name="The Broad Institute Genome Sequencing Center for Infectious Disease"/>
            <person name="Wu L."/>
            <person name="Ma J."/>
        </authorList>
    </citation>
    <scope>NUCLEOTIDE SEQUENCE [LARGE SCALE GENOMIC DNA]</scope>
    <source>
        <strain evidence="3">CCUG 57263</strain>
    </source>
</reference>
<evidence type="ECO:0000259" key="1">
    <source>
        <dbReference type="Pfam" id="PF13524"/>
    </source>
</evidence>
<dbReference type="Proteomes" id="UP001597120">
    <property type="component" value="Unassembled WGS sequence"/>
</dbReference>
<accession>A0ABW3D9C3</accession>
<dbReference type="SUPFAM" id="SSF53756">
    <property type="entry name" value="UDP-Glycosyltransferase/glycogen phosphorylase"/>
    <property type="match status" value="1"/>
</dbReference>